<dbReference type="Gene3D" id="3.80.10.10">
    <property type="entry name" value="Ribonuclease Inhibitor"/>
    <property type="match status" value="2"/>
</dbReference>
<evidence type="ECO:0000313" key="2">
    <source>
        <dbReference type="Proteomes" id="UP000014680"/>
    </source>
</evidence>
<dbReference type="VEuPathDB" id="AmoebaDB:EIN_523230"/>
<dbReference type="RefSeq" id="XP_004259216.1">
    <property type="nucleotide sequence ID" value="XM_004259168.1"/>
</dbReference>
<reference evidence="1 2" key="1">
    <citation type="submission" date="2012-10" db="EMBL/GenBank/DDBJ databases">
        <authorList>
            <person name="Zafar N."/>
            <person name="Inman J."/>
            <person name="Hall N."/>
            <person name="Lorenzi H."/>
            <person name="Caler E."/>
        </authorList>
    </citation>
    <scope>NUCLEOTIDE SEQUENCE [LARGE SCALE GENOMIC DNA]</scope>
    <source>
        <strain evidence="1 2">IP1</strain>
    </source>
</reference>
<accession>A0A0A1UET4</accession>
<protein>
    <recommendedName>
        <fullName evidence="3">Leucine rich repeat containing protein BspA family protein</fullName>
    </recommendedName>
</protein>
<dbReference type="Gene3D" id="3.40.50.12480">
    <property type="match status" value="1"/>
</dbReference>
<evidence type="ECO:0008006" key="3">
    <source>
        <dbReference type="Google" id="ProtNLM"/>
    </source>
</evidence>
<proteinExistence type="predicted"/>
<name>A0A0A1UET4_ENTIV</name>
<organism evidence="1 2">
    <name type="scientific">Entamoeba invadens IP1</name>
    <dbReference type="NCBI Taxonomy" id="370355"/>
    <lineage>
        <taxon>Eukaryota</taxon>
        <taxon>Amoebozoa</taxon>
        <taxon>Evosea</taxon>
        <taxon>Archamoebae</taxon>
        <taxon>Mastigamoebida</taxon>
        <taxon>Entamoebidae</taxon>
        <taxon>Entamoeba</taxon>
    </lineage>
</organism>
<dbReference type="Pfam" id="PF13306">
    <property type="entry name" value="LRR_5"/>
    <property type="match status" value="2"/>
</dbReference>
<dbReference type="GeneID" id="14891454"/>
<dbReference type="PANTHER" id="PTHR45661:SF3">
    <property type="entry name" value="IG-LIKE DOMAIN-CONTAINING PROTEIN"/>
    <property type="match status" value="1"/>
</dbReference>
<dbReference type="Proteomes" id="UP000014680">
    <property type="component" value="Unassembled WGS sequence"/>
</dbReference>
<sequence>MVIKDGYHMMIVSKYFKTINDFVSLELVNTKYRGTMEKFHFNPIPLDTTSIKYFVNIETLNIWNTKEETFGNDFHKSVEITRKSKNPNKYIFFKIVVWYNVDYNTFVLNKNSNFLFKDVTFTKNDRLKYGSTIPKEVASLGVDTFRSLNSIDFIILPQNVTQIHERCFEGCSTLTSLKITTNLMKIEPGAFSMCRTLRRVFLPFQTQYHSTAQSDNINVNINNYNQPKSYLGGCCFNCCESLVEVELPDFYEHYGSDCFSKCSSLQTIKISESVTHLNDYCFNQCISLSIVVFNKNLRFIGKSCFAYCSSLCEINLPPTVEKLETLSFIECKNLMVLSVPDNTTYIGEYSFDHCNKLSNITFNTKLVEIRNNSFSYCDCLTNVFIPKNIKIIEKYAFQKCTNLNIIFK</sequence>
<dbReference type="OrthoDB" id="10264456at2759"/>
<dbReference type="PANTHER" id="PTHR45661">
    <property type="entry name" value="SURFACE ANTIGEN"/>
    <property type="match status" value="1"/>
</dbReference>
<dbReference type="AlphaFoldDB" id="A0A0A1UET4"/>
<evidence type="ECO:0000313" key="1">
    <source>
        <dbReference type="EMBL" id="ELP92445.1"/>
    </source>
</evidence>
<dbReference type="KEGG" id="eiv:EIN_523230"/>
<dbReference type="InterPro" id="IPR032675">
    <property type="entry name" value="LRR_dom_sf"/>
</dbReference>
<dbReference type="InterPro" id="IPR026906">
    <property type="entry name" value="LRR_5"/>
</dbReference>
<gene>
    <name evidence="1" type="ORF">EIN_523230</name>
</gene>
<dbReference type="SUPFAM" id="SSF52058">
    <property type="entry name" value="L domain-like"/>
    <property type="match status" value="1"/>
</dbReference>
<dbReference type="EMBL" id="KB206368">
    <property type="protein sequence ID" value="ELP92445.1"/>
    <property type="molecule type" value="Genomic_DNA"/>
</dbReference>
<keyword evidence="2" id="KW-1185">Reference proteome</keyword>
<dbReference type="InterPro" id="IPR053139">
    <property type="entry name" value="Surface_bspA-like"/>
</dbReference>